<dbReference type="Gene3D" id="1.20.81.30">
    <property type="entry name" value="Type II secretion system (T2SS), domain F"/>
    <property type="match status" value="2"/>
</dbReference>
<dbReference type="Proteomes" id="UP000257479">
    <property type="component" value="Unassembled WGS sequence"/>
</dbReference>
<evidence type="ECO:0000256" key="8">
    <source>
        <dbReference type="SAM" id="Phobius"/>
    </source>
</evidence>
<keyword evidence="5 8" id="KW-0812">Transmembrane</keyword>
<evidence type="ECO:0000256" key="7">
    <source>
        <dbReference type="ARBA" id="ARBA00023136"/>
    </source>
</evidence>
<feature type="transmembrane region" description="Helical" evidence="8">
    <location>
        <begin position="216"/>
        <end position="242"/>
    </location>
</feature>
<gene>
    <name evidence="11" type="primary">gspF</name>
    <name evidence="10" type="ORF">DCP95_01940</name>
    <name evidence="11" type="ORF">RR49_00801</name>
</gene>
<reference evidence="11 12" key="1">
    <citation type="submission" date="2015-02" db="EMBL/GenBank/DDBJ databases">
        <title>Draft genome sequences of ten Microbacterium spp. with emphasis on heavy metal contaminated environments.</title>
        <authorList>
            <person name="Corretto E."/>
        </authorList>
    </citation>
    <scope>NUCLEOTIDE SEQUENCE [LARGE SCALE GENOMIC DNA]</scope>
    <source>
        <strain evidence="11 12">DSM 18659</strain>
    </source>
</reference>
<organism evidence="11 12">
    <name type="scientific">Microbacterium ginsengisoli</name>
    <dbReference type="NCBI Taxonomy" id="400772"/>
    <lineage>
        <taxon>Bacteria</taxon>
        <taxon>Bacillati</taxon>
        <taxon>Actinomycetota</taxon>
        <taxon>Actinomycetes</taxon>
        <taxon>Micrococcales</taxon>
        <taxon>Microbacteriaceae</taxon>
        <taxon>Microbacterium</taxon>
    </lineage>
</organism>
<evidence type="ECO:0000256" key="6">
    <source>
        <dbReference type="ARBA" id="ARBA00022989"/>
    </source>
</evidence>
<evidence type="ECO:0000256" key="4">
    <source>
        <dbReference type="ARBA" id="ARBA00022519"/>
    </source>
</evidence>
<keyword evidence="12" id="KW-1185">Reference proteome</keyword>
<feature type="domain" description="Type II secretion system protein GspF" evidence="9">
    <location>
        <begin position="75"/>
        <end position="197"/>
    </location>
</feature>
<evidence type="ECO:0000313" key="10">
    <source>
        <dbReference type="EMBL" id="HAN23318.1"/>
    </source>
</evidence>
<keyword evidence="6 8" id="KW-1133">Transmembrane helix</keyword>
<keyword evidence="3" id="KW-1003">Cell membrane</keyword>
<evidence type="ECO:0000259" key="9">
    <source>
        <dbReference type="Pfam" id="PF00482"/>
    </source>
</evidence>
<keyword evidence="7 8" id="KW-0472">Membrane</keyword>
<evidence type="ECO:0000256" key="1">
    <source>
        <dbReference type="ARBA" id="ARBA00004429"/>
    </source>
</evidence>
<reference evidence="10 13" key="2">
    <citation type="journal article" date="2018" name="Nat. Biotechnol.">
        <title>A standardized bacterial taxonomy based on genome phylogeny substantially revises the tree of life.</title>
        <authorList>
            <person name="Parks D.H."/>
            <person name="Chuvochina M."/>
            <person name="Waite D.W."/>
            <person name="Rinke C."/>
            <person name="Skarshewski A."/>
            <person name="Chaumeil P.A."/>
            <person name="Hugenholtz P."/>
        </authorList>
    </citation>
    <scope>NUCLEOTIDE SEQUENCE [LARGE SCALE GENOMIC DNA]</scope>
    <source>
        <strain evidence="10">UBA9152</strain>
    </source>
</reference>
<dbReference type="InterPro" id="IPR018076">
    <property type="entry name" value="T2SS_GspF_dom"/>
</dbReference>
<name>A0A0F0LVY7_9MICO</name>
<feature type="transmembrane region" description="Helical" evidence="8">
    <location>
        <begin position="380"/>
        <end position="400"/>
    </location>
</feature>
<dbReference type="STRING" id="400772.RR49_00801"/>
<keyword evidence="4" id="KW-0997">Cell inner membrane</keyword>
<protein>
    <submittedName>
        <fullName evidence="11">Putative type II secretion system protein F</fullName>
    </submittedName>
    <submittedName>
        <fullName evidence="10">Type II secretion system F family protein</fullName>
    </submittedName>
</protein>
<dbReference type="InterPro" id="IPR003004">
    <property type="entry name" value="GspF/PilC"/>
</dbReference>
<dbReference type="EMBL" id="DMNG01000028">
    <property type="protein sequence ID" value="HAN23318.1"/>
    <property type="molecule type" value="Genomic_DNA"/>
</dbReference>
<comment type="subcellular location">
    <subcellularLocation>
        <location evidence="1">Cell inner membrane</location>
        <topology evidence="1">Multi-pass membrane protein</topology>
    </subcellularLocation>
</comment>
<dbReference type="PRINTS" id="PR00812">
    <property type="entry name" value="BCTERIALGSPF"/>
</dbReference>
<comment type="similarity">
    <text evidence="2">Belongs to the GSP F family.</text>
</comment>
<dbReference type="OrthoDB" id="9805682at2"/>
<dbReference type="FunFam" id="1.20.81.30:FF:000001">
    <property type="entry name" value="Type II secretion system protein F"/>
    <property type="match status" value="2"/>
</dbReference>
<evidence type="ECO:0000313" key="12">
    <source>
        <dbReference type="Proteomes" id="UP000033451"/>
    </source>
</evidence>
<dbReference type="AlphaFoldDB" id="A0A0F0LVY7"/>
<feature type="domain" description="Type II secretion system protein GspF" evidence="9">
    <location>
        <begin position="277"/>
        <end position="399"/>
    </location>
</feature>
<dbReference type="GO" id="GO:0005886">
    <property type="term" value="C:plasma membrane"/>
    <property type="evidence" value="ECO:0007669"/>
    <property type="project" value="UniProtKB-SubCell"/>
</dbReference>
<dbReference type="EMBL" id="JYIY01000064">
    <property type="protein sequence ID" value="KJL38170.1"/>
    <property type="molecule type" value="Genomic_DNA"/>
</dbReference>
<comment type="caution">
    <text evidence="11">The sequence shown here is derived from an EMBL/GenBank/DDBJ whole genome shotgun (WGS) entry which is preliminary data.</text>
</comment>
<evidence type="ECO:0000256" key="2">
    <source>
        <dbReference type="ARBA" id="ARBA00005745"/>
    </source>
</evidence>
<evidence type="ECO:0000313" key="13">
    <source>
        <dbReference type="Proteomes" id="UP000257479"/>
    </source>
</evidence>
<proteinExistence type="inferred from homology"/>
<evidence type="ECO:0000256" key="3">
    <source>
        <dbReference type="ARBA" id="ARBA00022475"/>
    </source>
</evidence>
<accession>A0A0F0LVY7</accession>
<dbReference type="PANTHER" id="PTHR30012">
    <property type="entry name" value="GENERAL SECRETION PATHWAY PROTEIN"/>
    <property type="match status" value="1"/>
</dbReference>
<dbReference type="PATRIC" id="fig|400772.4.peg.830"/>
<dbReference type="Proteomes" id="UP000033451">
    <property type="component" value="Unassembled WGS sequence"/>
</dbReference>
<dbReference type="InterPro" id="IPR042094">
    <property type="entry name" value="T2SS_GspF_sf"/>
</dbReference>
<dbReference type="Pfam" id="PF00482">
    <property type="entry name" value="T2SSF"/>
    <property type="match status" value="2"/>
</dbReference>
<dbReference type="RefSeq" id="WP_048809274.1">
    <property type="nucleotide sequence ID" value="NZ_JBOFAV010000011.1"/>
</dbReference>
<evidence type="ECO:0000256" key="5">
    <source>
        <dbReference type="ARBA" id="ARBA00022692"/>
    </source>
</evidence>
<sequence length="413" mass="43873">MPVLERFSYRAVAPGDEAVVKGTMDAANEAAAVGKIHAQGLIPLEVRSLARTGLRREVSLTGSGRVKVKALALMTRQMAALTEAGLPLLRTLEILTEQTDDKALRAALVGVVADVESGASLSLAFSRQPKAFAPLMVSLVRVGEAGGFLAESLTSIARFYKSEAELRDKVRAATTYPAVVLVVALLAVLGMVTFIVPVFEKMFANLGGQLPVPTQILVTISHNMVWILPLLAVVLIGGAVWWTRSRNTPRVRAVVDPWKLRLPIFGSLNTKIAVARFARNLSMMLQAGVPLMQALDTVGEAANNVKIVAALEKVKESVRQGKSLAAPLAAAGVFPPMVSQMVSVGEESGTLTEMLDSIATFYEAEVASATEQLTAVIEPVLIVILGVVIGGMVISLYLPVFNLYAQLNHSAGA</sequence>
<dbReference type="PANTHER" id="PTHR30012:SF0">
    <property type="entry name" value="TYPE II SECRETION SYSTEM PROTEIN F-RELATED"/>
    <property type="match status" value="1"/>
</dbReference>
<feature type="transmembrane region" description="Helical" evidence="8">
    <location>
        <begin position="176"/>
        <end position="196"/>
    </location>
</feature>
<evidence type="ECO:0000313" key="11">
    <source>
        <dbReference type="EMBL" id="KJL38170.1"/>
    </source>
</evidence>